<proteinExistence type="predicted"/>
<dbReference type="InterPro" id="IPR001789">
    <property type="entry name" value="Sig_transdc_resp-reg_receiver"/>
</dbReference>
<reference evidence="4 5" key="1">
    <citation type="submission" date="2017-08" db="EMBL/GenBank/DDBJ databases">
        <title>Complete Genome Sequence of Bacillus kochii Oregon-R-modENCODE STRAIN BDGP4, isolated from Drosophila melanogaster gut.</title>
        <authorList>
            <person name="Wan K.H."/>
            <person name="Yu C."/>
            <person name="Park S."/>
            <person name="Hammonds A.S."/>
            <person name="Booth B.W."/>
            <person name="Celniker S.E."/>
        </authorList>
    </citation>
    <scope>NUCLEOTIDE SEQUENCE [LARGE SCALE GENOMIC DNA]</scope>
    <source>
        <strain evidence="4 5">BDGP4</strain>
    </source>
</reference>
<evidence type="ECO:0000313" key="5">
    <source>
        <dbReference type="Proteomes" id="UP000215137"/>
    </source>
</evidence>
<dbReference type="GO" id="GO:0006935">
    <property type="term" value="P:chemotaxis"/>
    <property type="evidence" value="ECO:0007669"/>
    <property type="project" value="InterPro"/>
</dbReference>
<dbReference type="PROSITE" id="PS50110">
    <property type="entry name" value="RESPONSE_REGULATORY"/>
    <property type="match status" value="1"/>
</dbReference>
<dbReference type="Proteomes" id="UP000215137">
    <property type="component" value="Chromosome"/>
</dbReference>
<gene>
    <name evidence="4" type="ORF">CKF48_01550</name>
</gene>
<dbReference type="InterPro" id="IPR002545">
    <property type="entry name" value="CheW-lke_dom"/>
</dbReference>
<evidence type="ECO:0000313" key="4">
    <source>
        <dbReference type="EMBL" id="ASV66127.1"/>
    </source>
</evidence>
<protein>
    <submittedName>
        <fullName evidence="4">Chemotaxis protein CheV</fullName>
    </submittedName>
</protein>
<evidence type="ECO:0000259" key="2">
    <source>
        <dbReference type="PROSITE" id="PS50110"/>
    </source>
</evidence>
<dbReference type="Pfam" id="PF01584">
    <property type="entry name" value="CheW"/>
    <property type="match status" value="1"/>
</dbReference>
<dbReference type="AlphaFoldDB" id="A0A248TD65"/>
<dbReference type="PANTHER" id="PTHR47233:SF3">
    <property type="entry name" value="CHEMOTAXIS PROTEIN CHEV"/>
    <property type="match status" value="1"/>
</dbReference>
<name>A0A248TD65_9BACI</name>
<dbReference type="EMBL" id="CP022983">
    <property type="protein sequence ID" value="ASV66127.1"/>
    <property type="molecule type" value="Genomic_DNA"/>
</dbReference>
<sequence>MISERQSVVESGMNELEIIEFKVNNQHYGMNVYKVKEIVAPLAITPIPHAHPFILGITQLRGEVLPVISLRNALVSNQDSYTQIVKDDSSFLIVEFNKQKVIFHVDEVRQIHRLSWDQIEKPDDIYNNDNSYTLGVVKQSENMILMLDFEKILTDINPNIGFSKDDLQADIAGDKKNARIVIAEDSPMLRSILKETLNKAGFQQLLFFENGEECYNHLASDKNKVDLVITDIEMPLMNGHFLTKYIKQDSKRQSTPVVIFSSLITEDLLHQGKKVGADAQVSKPDIQNLVNVILELL</sequence>
<feature type="modified residue" description="4-aspartylphosphate" evidence="1">
    <location>
        <position position="231"/>
    </location>
</feature>
<dbReference type="GO" id="GO:0000160">
    <property type="term" value="P:phosphorelay signal transduction system"/>
    <property type="evidence" value="ECO:0007669"/>
    <property type="project" value="InterPro"/>
</dbReference>
<keyword evidence="5" id="KW-1185">Reference proteome</keyword>
<evidence type="ECO:0000256" key="1">
    <source>
        <dbReference type="PROSITE-ProRule" id="PRU00169"/>
    </source>
</evidence>
<organism evidence="4 5">
    <name type="scientific">Cytobacillus kochii</name>
    <dbReference type="NCBI Taxonomy" id="859143"/>
    <lineage>
        <taxon>Bacteria</taxon>
        <taxon>Bacillati</taxon>
        <taxon>Bacillota</taxon>
        <taxon>Bacilli</taxon>
        <taxon>Bacillales</taxon>
        <taxon>Bacillaceae</taxon>
        <taxon>Cytobacillus</taxon>
    </lineage>
</organism>
<accession>A0A248TD65</accession>
<feature type="domain" description="Response regulatory" evidence="2">
    <location>
        <begin position="179"/>
        <end position="297"/>
    </location>
</feature>
<dbReference type="InterPro" id="IPR011006">
    <property type="entry name" value="CheY-like_superfamily"/>
</dbReference>
<dbReference type="OrthoDB" id="9806105at2"/>
<keyword evidence="1" id="KW-0597">Phosphoprotein</keyword>
<dbReference type="InterPro" id="IPR024181">
    <property type="entry name" value="Chemotax_regulator_CheV"/>
</dbReference>
<dbReference type="RefSeq" id="WP_095369702.1">
    <property type="nucleotide sequence ID" value="NZ_CP022983.1"/>
</dbReference>
<dbReference type="PROSITE" id="PS50851">
    <property type="entry name" value="CHEW"/>
    <property type="match status" value="1"/>
</dbReference>
<dbReference type="KEGG" id="bko:CKF48_01550"/>
<dbReference type="SUPFAM" id="SSF50341">
    <property type="entry name" value="CheW-like"/>
    <property type="match status" value="1"/>
</dbReference>
<feature type="domain" description="CheW-like" evidence="3">
    <location>
        <begin position="15"/>
        <end position="158"/>
    </location>
</feature>
<dbReference type="SMART" id="SM00260">
    <property type="entry name" value="CheW"/>
    <property type="match status" value="1"/>
</dbReference>
<dbReference type="InterPro" id="IPR036061">
    <property type="entry name" value="CheW-like_dom_sf"/>
</dbReference>
<dbReference type="Gene3D" id="2.30.30.40">
    <property type="entry name" value="SH3 Domains"/>
    <property type="match status" value="1"/>
</dbReference>
<dbReference type="SMART" id="SM00448">
    <property type="entry name" value="REC"/>
    <property type="match status" value="1"/>
</dbReference>
<dbReference type="PIRSF" id="PIRSF002867">
    <property type="entry name" value="CheV"/>
    <property type="match status" value="1"/>
</dbReference>
<dbReference type="Pfam" id="PF00072">
    <property type="entry name" value="Response_reg"/>
    <property type="match status" value="1"/>
</dbReference>
<evidence type="ECO:0000259" key="3">
    <source>
        <dbReference type="PROSITE" id="PS50851"/>
    </source>
</evidence>
<dbReference type="Gene3D" id="2.40.50.180">
    <property type="entry name" value="CheA-289, Domain 4"/>
    <property type="match status" value="1"/>
</dbReference>
<dbReference type="SUPFAM" id="SSF52172">
    <property type="entry name" value="CheY-like"/>
    <property type="match status" value="1"/>
</dbReference>
<dbReference type="Gene3D" id="3.40.50.2300">
    <property type="match status" value="1"/>
</dbReference>
<dbReference type="PANTHER" id="PTHR47233">
    <property type="entry name" value="CHEMOTAXIS PROTEIN CHEV"/>
    <property type="match status" value="1"/>
</dbReference>